<dbReference type="Gene3D" id="1.10.3730.20">
    <property type="match status" value="1"/>
</dbReference>
<feature type="domain" description="EamA" evidence="7">
    <location>
        <begin position="8"/>
        <end position="145"/>
    </location>
</feature>
<gene>
    <name evidence="8" type="ordered locus">COPRO5265_0474</name>
</gene>
<feature type="transmembrane region" description="Helical" evidence="6">
    <location>
        <begin position="246"/>
        <end position="264"/>
    </location>
</feature>
<comment type="subcellular location">
    <subcellularLocation>
        <location evidence="1">Cell membrane</location>
        <topology evidence="1">Multi-pass membrane protein</topology>
    </subcellularLocation>
</comment>
<feature type="transmembrane region" description="Helical" evidence="6">
    <location>
        <begin position="38"/>
        <end position="56"/>
    </location>
</feature>
<reference evidence="9" key="1">
    <citation type="submission" date="2008-08" db="EMBL/GenBank/DDBJ databases">
        <title>The complete genome sequence of Coprothermobacter proteolyticus strain ATCC 5245 / DSM 5265 / BT.</title>
        <authorList>
            <person name="Dodson R.J."/>
            <person name="Durkin A.S."/>
            <person name="Wu M."/>
            <person name="Eisen J."/>
            <person name="Sutton G."/>
        </authorList>
    </citation>
    <scope>NUCLEOTIDE SEQUENCE [LARGE SCALE GENOMIC DNA]</scope>
    <source>
        <strain evidence="9">ATCC 35245 / DSM 5265 / OCM 4 / BT</strain>
    </source>
</reference>
<feature type="transmembrane region" description="Helical" evidence="6">
    <location>
        <begin position="186"/>
        <end position="206"/>
    </location>
</feature>
<evidence type="ECO:0000256" key="6">
    <source>
        <dbReference type="SAM" id="Phobius"/>
    </source>
</evidence>
<dbReference type="AlphaFoldDB" id="B5Y7T6"/>
<evidence type="ECO:0000259" key="7">
    <source>
        <dbReference type="Pfam" id="PF00892"/>
    </source>
</evidence>
<feature type="transmembrane region" description="Helical" evidence="6">
    <location>
        <begin position="212"/>
        <end position="234"/>
    </location>
</feature>
<feature type="transmembrane region" description="Helical" evidence="6">
    <location>
        <begin position="152"/>
        <end position="170"/>
    </location>
</feature>
<keyword evidence="5 6" id="KW-0472">Membrane</keyword>
<proteinExistence type="predicted"/>
<dbReference type="GO" id="GO:0005886">
    <property type="term" value="C:plasma membrane"/>
    <property type="evidence" value="ECO:0007669"/>
    <property type="project" value="UniProtKB-SubCell"/>
</dbReference>
<dbReference type="InterPro" id="IPR037185">
    <property type="entry name" value="EmrE-like"/>
</dbReference>
<keyword evidence="2" id="KW-1003">Cell membrane</keyword>
<evidence type="ECO:0000256" key="5">
    <source>
        <dbReference type="ARBA" id="ARBA00023136"/>
    </source>
</evidence>
<dbReference type="OrthoDB" id="9805239at2"/>
<keyword evidence="4 6" id="KW-1133">Transmembrane helix</keyword>
<organism evidence="8 9">
    <name type="scientific">Coprothermobacter proteolyticus (strain ATCC 35245 / DSM 5265 / OCM 4 / BT)</name>
    <dbReference type="NCBI Taxonomy" id="309798"/>
    <lineage>
        <taxon>Bacteria</taxon>
        <taxon>Pseudomonadati</taxon>
        <taxon>Coprothermobacterota</taxon>
        <taxon>Coprothermobacteria</taxon>
        <taxon>Coprothermobacterales</taxon>
        <taxon>Coprothermobacteraceae</taxon>
        <taxon>Coprothermobacter</taxon>
    </lineage>
</organism>
<dbReference type="KEGG" id="cpo:COPRO5265_0474"/>
<evidence type="ECO:0000313" key="9">
    <source>
        <dbReference type="Proteomes" id="UP000001732"/>
    </source>
</evidence>
<dbReference type="SUPFAM" id="SSF103481">
    <property type="entry name" value="Multidrug resistance efflux transporter EmrE"/>
    <property type="match status" value="2"/>
</dbReference>
<keyword evidence="3 6" id="KW-0812">Transmembrane</keyword>
<feature type="domain" description="EamA" evidence="7">
    <location>
        <begin position="156"/>
        <end position="287"/>
    </location>
</feature>
<dbReference type="PANTHER" id="PTHR42920:SF11">
    <property type="entry name" value="INNER MEMBRANE PROTEIN YTFF"/>
    <property type="match status" value="1"/>
</dbReference>
<feature type="transmembrane region" description="Helical" evidence="6">
    <location>
        <begin position="76"/>
        <end position="95"/>
    </location>
</feature>
<dbReference type="eggNOG" id="COG0697">
    <property type="taxonomic scope" value="Bacteria"/>
</dbReference>
<dbReference type="HOGENOM" id="CLU_042632_0_0_9"/>
<evidence type="ECO:0000256" key="1">
    <source>
        <dbReference type="ARBA" id="ARBA00004651"/>
    </source>
</evidence>
<accession>B5Y7T6</accession>
<protein>
    <submittedName>
        <fullName evidence="8">Nickel transport protein</fullName>
    </submittedName>
</protein>
<keyword evidence="9" id="KW-1185">Reference proteome</keyword>
<dbReference type="InterPro" id="IPR000620">
    <property type="entry name" value="EamA_dom"/>
</dbReference>
<dbReference type="Proteomes" id="UP000001732">
    <property type="component" value="Chromosome"/>
</dbReference>
<sequence>MNAKEKRASLLAVLAAALYSLTSPFSKILLSDIPPTLMAALLYLGAGVGVLILMIIRGAVGGGKTETHIAKSDFPYVMGMVALDIAAPILFMYGLENSNPATVSLLGNFEIVATAFIAFILFSEHISRRLWAAIFFITISCILLSVELGANYTLSLGSLLALGATMCWGLENNCTRMLSMRDPMEVVVIKGFCSGIGSLCIAALFGQMSSSLSHITVALLLGFVAYGLSIFFYVSAQRYLGAARTSAFYAVGPFIGVALSFFLFGTPPNVLFPIALPLMIVGTYLSSTKPHEHAHTHEPVTHNHWHRHNDGHHNHIHNGTVLGWHKHMHAHEPLGHSHEHCSFEHHHELN</sequence>
<dbReference type="InterPro" id="IPR051258">
    <property type="entry name" value="Diverse_Substrate_Transporter"/>
</dbReference>
<evidence type="ECO:0000256" key="3">
    <source>
        <dbReference type="ARBA" id="ARBA00022692"/>
    </source>
</evidence>
<feature type="transmembrane region" description="Helical" evidence="6">
    <location>
        <begin position="270"/>
        <end position="287"/>
    </location>
</feature>
<dbReference type="STRING" id="309798.COPRO5265_0474"/>
<feature type="transmembrane region" description="Helical" evidence="6">
    <location>
        <begin position="129"/>
        <end position="146"/>
    </location>
</feature>
<reference evidence="8 9" key="2">
    <citation type="journal article" date="2014" name="Genome Announc.">
        <title>Complete Genome Sequence of Coprothermobacter proteolyticus DSM 5265.</title>
        <authorList>
            <person name="Alexiev A."/>
            <person name="Coil D.A."/>
            <person name="Badger J.H."/>
            <person name="Enticknap J."/>
            <person name="Ward N."/>
            <person name="Robb F.T."/>
            <person name="Eisen J.A."/>
        </authorList>
    </citation>
    <scope>NUCLEOTIDE SEQUENCE [LARGE SCALE GENOMIC DNA]</scope>
    <source>
        <strain evidence="9">ATCC 35245 / DSM 5265 / OCM 4 / BT</strain>
    </source>
</reference>
<evidence type="ECO:0000256" key="2">
    <source>
        <dbReference type="ARBA" id="ARBA00022475"/>
    </source>
</evidence>
<evidence type="ECO:0000313" key="8">
    <source>
        <dbReference type="EMBL" id="ACI18193.1"/>
    </source>
</evidence>
<evidence type="ECO:0000256" key="4">
    <source>
        <dbReference type="ARBA" id="ARBA00022989"/>
    </source>
</evidence>
<name>B5Y7T6_COPPD</name>
<dbReference type="EMBL" id="CP001145">
    <property type="protein sequence ID" value="ACI18193.1"/>
    <property type="molecule type" value="Genomic_DNA"/>
</dbReference>
<dbReference type="RefSeq" id="WP_012544843.1">
    <property type="nucleotide sequence ID" value="NC_011295.1"/>
</dbReference>
<dbReference type="Pfam" id="PF00892">
    <property type="entry name" value="EamA"/>
    <property type="match status" value="2"/>
</dbReference>
<feature type="transmembrane region" description="Helical" evidence="6">
    <location>
        <begin position="101"/>
        <end position="122"/>
    </location>
</feature>
<dbReference type="PANTHER" id="PTHR42920">
    <property type="entry name" value="OS03G0707200 PROTEIN-RELATED"/>
    <property type="match status" value="1"/>
</dbReference>